<dbReference type="SUPFAM" id="SSF52833">
    <property type="entry name" value="Thioredoxin-like"/>
    <property type="match status" value="1"/>
</dbReference>
<dbReference type="AlphaFoldDB" id="A0A2S1SM08"/>
<reference evidence="7 8" key="1">
    <citation type="submission" date="2018-05" db="EMBL/GenBank/DDBJ databases">
        <title>Complete genome sequence of sponge-derived Streptomyces sp. HNM0039.</title>
        <authorList>
            <person name="Huang X."/>
            <person name="Zhou S."/>
        </authorList>
    </citation>
    <scope>NUCLEOTIDE SEQUENCE [LARGE SCALE GENOMIC DNA]</scope>
    <source>
        <strain evidence="7 8">HNM0039</strain>
    </source>
</reference>
<evidence type="ECO:0000256" key="5">
    <source>
        <dbReference type="SAM" id="Phobius"/>
    </source>
</evidence>
<dbReference type="InterPro" id="IPR013766">
    <property type="entry name" value="Thioredoxin_domain"/>
</dbReference>
<dbReference type="GO" id="GO:0030416">
    <property type="term" value="P:methylamine metabolic process"/>
    <property type="evidence" value="ECO:0007669"/>
    <property type="project" value="InterPro"/>
</dbReference>
<evidence type="ECO:0000256" key="3">
    <source>
        <dbReference type="ARBA" id="ARBA00022989"/>
    </source>
</evidence>
<feature type="domain" description="Thioredoxin" evidence="6">
    <location>
        <begin position="152"/>
        <end position="282"/>
    </location>
</feature>
<dbReference type="Pfam" id="PF00578">
    <property type="entry name" value="AhpC-TSA"/>
    <property type="match status" value="1"/>
</dbReference>
<name>A0A2S1SM08_9ACTN</name>
<evidence type="ECO:0000313" key="8">
    <source>
        <dbReference type="Proteomes" id="UP000244900"/>
    </source>
</evidence>
<keyword evidence="3 5" id="KW-1133">Transmembrane helix</keyword>
<dbReference type="InterPro" id="IPR036249">
    <property type="entry name" value="Thioredoxin-like_sf"/>
</dbReference>
<feature type="transmembrane region" description="Helical" evidence="5">
    <location>
        <begin position="126"/>
        <end position="144"/>
    </location>
</feature>
<dbReference type="Gene3D" id="3.40.30.10">
    <property type="entry name" value="Glutaredoxin"/>
    <property type="match status" value="1"/>
</dbReference>
<comment type="subcellular location">
    <subcellularLocation>
        <location evidence="1">Membrane</location>
        <topology evidence="1">Multi-pass membrane protein</topology>
    </subcellularLocation>
</comment>
<accession>A0A2S1SM08</accession>
<dbReference type="Proteomes" id="UP000244900">
    <property type="component" value="Chromosome"/>
</dbReference>
<dbReference type="InterPro" id="IPR000866">
    <property type="entry name" value="AhpC/TSA"/>
</dbReference>
<evidence type="ECO:0000256" key="4">
    <source>
        <dbReference type="ARBA" id="ARBA00023136"/>
    </source>
</evidence>
<dbReference type="UniPathway" id="UPA00895"/>
<evidence type="ECO:0000259" key="6">
    <source>
        <dbReference type="PROSITE" id="PS51352"/>
    </source>
</evidence>
<dbReference type="OrthoDB" id="5643368at2"/>
<dbReference type="PROSITE" id="PS51352">
    <property type="entry name" value="THIOREDOXIN_2"/>
    <property type="match status" value="1"/>
</dbReference>
<dbReference type="EMBL" id="CP029188">
    <property type="protein sequence ID" value="AWI27411.1"/>
    <property type="molecule type" value="Genomic_DNA"/>
</dbReference>
<keyword evidence="2 5" id="KW-0812">Transmembrane</keyword>
<evidence type="ECO:0000256" key="1">
    <source>
        <dbReference type="ARBA" id="ARBA00004141"/>
    </source>
</evidence>
<feature type="transmembrane region" description="Helical" evidence="5">
    <location>
        <begin position="36"/>
        <end position="57"/>
    </location>
</feature>
<dbReference type="KEGG" id="stir:DDW44_00455"/>
<protein>
    <recommendedName>
        <fullName evidence="6">Thioredoxin domain-containing protein</fullName>
    </recommendedName>
</protein>
<keyword evidence="8" id="KW-1185">Reference proteome</keyword>
<dbReference type="InterPro" id="IPR009908">
    <property type="entry name" value="Methylamine_util_MauE"/>
</dbReference>
<evidence type="ECO:0000313" key="7">
    <source>
        <dbReference type="EMBL" id="AWI27411.1"/>
    </source>
</evidence>
<proteinExistence type="predicted"/>
<gene>
    <name evidence="7" type="ORF">DDW44_00455</name>
</gene>
<dbReference type="GO" id="GO:0016209">
    <property type="term" value="F:antioxidant activity"/>
    <property type="evidence" value="ECO:0007669"/>
    <property type="project" value="InterPro"/>
</dbReference>
<organism evidence="7 8">
    <name type="scientific">Streptomyces tirandamycinicus</name>
    <dbReference type="NCBI Taxonomy" id="2174846"/>
    <lineage>
        <taxon>Bacteria</taxon>
        <taxon>Bacillati</taxon>
        <taxon>Actinomycetota</taxon>
        <taxon>Actinomycetes</taxon>
        <taxon>Kitasatosporales</taxon>
        <taxon>Streptomycetaceae</taxon>
        <taxon>Streptomyces</taxon>
    </lineage>
</organism>
<feature type="transmembrane region" description="Helical" evidence="5">
    <location>
        <begin position="64"/>
        <end position="83"/>
    </location>
</feature>
<dbReference type="GO" id="GO:0016491">
    <property type="term" value="F:oxidoreductase activity"/>
    <property type="evidence" value="ECO:0007669"/>
    <property type="project" value="InterPro"/>
</dbReference>
<keyword evidence="4 5" id="KW-0472">Membrane</keyword>
<sequence length="514" mass="52894">MGHVLAAVFGLAAIAKAADRSGLRRAIVDFGLPARAAAPLGGLLVICELGVAVALAVPPWERGGALGALVLLIGFSVAVALNVSRGRTPACRCFGGLDATPVGWSTVARNGLLASLAAFVAVGGRYPWLFAGLAVTAALAWMGMRRGRGGKVRPGMAAPGFSLPDETGRTWSMDRLLAAHRPLLLVFSDQACGACSALLPQVARWQETHGERITIAVVSGGPQRAGAVAAAGAPDGTGGAPGAAPRRLLADPDRRVTAEYGITATPSAVLIDAERVVLAATAVGAAQIGELVGKALRTPGGPTIARRAVLFASAALAPALASACAAARDIKGIAPSGKQPKQVKSGDGWLCDQRYALCTSAACEPSPDDPNVVLCRCVVEDGYSYGFTSCAERAPRGDRLVSTFSVQHTTSRTHAMTCTGRARWANCLDVTCRVDPHDPHRALCRCQSVESEDFLTFGGDCDTGTCTTVIWSAATRQLPGVAEYKSAMRSIGSPVTFPDACPSGTPRAIDPPGP</sequence>
<dbReference type="Pfam" id="PF07291">
    <property type="entry name" value="MauE"/>
    <property type="match status" value="1"/>
</dbReference>
<dbReference type="GO" id="GO:0016020">
    <property type="term" value="C:membrane"/>
    <property type="evidence" value="ECO:0007669"/>
    <property type="project" value="UniProtKB-SubCell"/>
</dbReference>
<evidence type="ECO:0000256" key="2">
    <source>
        <dbReference type="ARBA" id="ARBA00022692"/>
    </source>
</evidence>